<protein>
    <submittedName>
        <fullName evidence="1">Uncharacterized protein</fullName>
    </submittedName>
</protein>
<dbReference type="EMBL" id="OMOF01000006">
    <property type="protein sequence ID" value="SPF31763.1"/>
    <property type="molecule type" value="Genomic_DNA"/>
</dbReference>
<evidence type="ECO:0000313" key="1">
    <source>
        <dbReference type="EMBL" id="SPF31763.1"/>
    </source>
</evidence>
<name>A0A2U3JWE9_9FIRM</name>
<sequence>MSNASSPEVPKVTTIPSVAKDTWSKRILEKNTIKKKIVIANMPAPTGGDAGNGTRRLNP</sequence>
<proteinExistence type="predicted"/>
<dbReference type="AlphaFoldDB" id="A0A2U3JWE9"/>
<dbReference type="Proteomes" id="UP000238916">
    <property type="component" value="Unassembled WGS sequence"/>
</dbReference>
<reference evidence="2" key="1">
    <citation type="submission" date="2018-02" db="EMBL/GenBank/DDBJ databases">
        <authorList>
            <person name="Hausmann B."/>
        </authorList>
    </citation>
    <scope>NUCLEOTIDE SEQUENCE [LARGE SCALE GENOMIC DNA]</scope>
    <source>
        <strain evidence="2">Peat soil MAG SbF1</strain>
    </source>
</reference>
<accession>A0A2U3JWE9</accession>
<gene>
    <name evidence="1" type="ORF">SBF1_1030016</name>
</gene>
<organism evidence="1 2">
    <name type="scientific">Candidatus Desulfosporosinus infrequens</name>
    <dbReference type="NCBI Taxonomy" id="2043169"/>
    <lineage>
        <taxon>Bacteria</taxon>
        <taxon>Bacillati</taxon>
        <taxon>Bacillota</taxon>
        <taxon>Clostridia</taxon>
        <taxon>Eubacteriales</taxon>
        <taxon>Desulfitobacteriaceae</taxon>
        <taxon>Desulfosporosinus</taxon>
    </lineage>
</organism>
<evidence type="ECO:0000313" key="2">
    <source>
        <dbReference type="Proteomes" id="UP000238916"/>
    </source>
</evidence>